<proteinExistence type="predicted"/>
<keyword evidence="2" id="KW-1185">Reference proteome</keyword>
<evidence type="ECO:0000313" key="2">
    <source>
        <dbReference type="Proteomes" id="UP000066284"/>
    </source>
</evidence>
<sequence length="79" mass="9069">MLSEVLRWIAVMHTQGSEKRFPTPFLLHARTLRRPVWGRFRIPFLVVSQEARGSFMVEAEFLKMDEANGAVIMHGLAVT</sequence>
<dbReference type="Proteomes" id="UP000066284">
    <property type="component" value="Chromosome 1"/>
</dbReference>
<dbReference type="EMBL" id="LN885086">
    <property type="protein sequence ID" value="CUQ65351.1"/>
    <property type="molecule type" value="Genomic_DNA"/>
</dbReference>
<protein>
    <submittedName>
        <fullName evidence="1">Uncharacterized protein</fullName>
    </submittedName>
</protein>
<dbReference type="STRING" id="1715989.NITINOP_0375"/>
<dbReference type="KEGG" id="nio:NITINOP_0375"/>
<accession>A0A0S4KLW3</accession>
<gene>
    <name evidence="1" type="ORF">NITINOP_0375</name>
</gene>
<name>A0A0S4KLW3_9BACT</name>
<evidence type="ECO:0000313" key="1">
    <source>
        <dbReference type="EMBL" id="CUQ65351.1"/>
    </source>
</evidence>
<dbReference type="AlphaFoldDB" id="A0A0S4KLW3"/>
<reference evidence="2" key="1">
    <citation type="submission" date="2015-09" db="EMBL/GenBank/DDBJ databases">
        <authorList>
            <person name="Daims H."/>
        </authorList>
    </citation>
    <scope>NUCLEOTIDE SEQUENCE [LARGE SCALE GENOMIC DNA]</scope>
</reference>
<organism evidence="1 2">
    <name type="scientific">Candidatus Nitrospira inopinata</name>
    <dbReference type="NCBI Taxonomy" id="1715989"/>
    <lineage>
        <taxon>Bacteria</taxon>
        <taxon>Pseudomonadati</taxon>
        <taxon>Nitrospirota</taxon>
        <taxon>Nitrospiria</taxon>
        <taxon>Nitrospirales</taxon>
        <taxon>Nitrospiraceae</taxon>
        <taxon>Nitrospira</taxon>
    </lineage>
</organism>